<name>A0A427AKI2_ENSVE</name>
<accession>A0A427AKI2</accession>
<comment type="caution">
    <text evidence="2">The sequence shown here is derived from an EMBL/GenBank/DDBJ whole genome shotgun (WGS) entry which is preliminary data.</text>
</comment>
<keyword evidence="1" id="KW-0472">Membrane</keyword>
<keyword evidence="1" id="KW-1133">Transmembrane helix</keyword>
<gene>
    <name evidence="2" type="ORF">B296_00008289</name>
</gene>
<sequence length="173" mass="19167">MTASPKLCRLGRIQHCVQMMTGVVELRSLAQHDVVERAWISEVYLQSQQPRFPVGRSLVAFPHPPAHLSSAALDLHCCGDSILPAPSFDLTLAFPLHLLRALSPPPILTATFKSKTRTSHRLLSAVALAIPISVAFQGPLLLLEFTTWNARHLDFANTGLPIECRSCLRWDRT</sequence>
<evidence type="ECO:0000256" key="1">
    <source>
        <dbReference type="SAM" id="Phobius"/>
    </source>
</evidence>
<dbReference type="Proteomes" id="UP000287651">
    <property type="component" value="Unassembled WGS sequence"/>
</dbReference>
<dbReference type="EMBL" id="AMZH03002113">
    <property type="protein sequence ID" value="RRT76734.1"/>
    <property type="molecule type" value="Genomic_DNA"/>
</dbReference>
<protein>
    <submittedName>
        <fullName evidence="2">Uncharacterized protein</fullName>
    </submittedName>
</protein>
<reference evidence="2 3" key="1">
    <citation type="journal article" date="2014" name="Agronomy (Basel)">
        <title>A Draft Genome Sequence for Ensete ventricosum, the Drought-Tolerant Tree Against Hunger.</title>
        <authorList>
            <person name="Harrison J."/>
            <person name="Moore K.A."/>
            <person name="Paszkiewicz K."/>
            <person name="Jones T."/>
            <person name="Grant M."/>
            <person name="Ambacheew D."/>
            <person name="Muzemil S."/>
            <person name="Studholme D.J."/>
        </authorList>
    </citation>
    <scope>NUCLEOTIDE SEQUENCE [LARGE SCALE GENOMIC DNA]</scope>
</reference>
<feature type="transmembrane region" description="Helical" evidence="1">
    <location>
        <begin position="122"/>
        <end position="143"/>
    </location>
</feature>
<evidence type="ECO:0000313" key="3">
    <source>
        <dbReference type="Proteomes" id="UP000287651"/>
    </source>
</evidence>
<proteinExistence type="predicted"/>
<keyword evidence="1" id="KW-0812">Transmembrane</keyword>
<evidence type="ECO:0000313" key="2">
    <source>
        <dbReference type="EMBL" id="RRT76734.1"/>
    </source>
</evidence>
<organism evidence="2 3">
    <name type="scientific">Ensete ventricosum</name>
    <name type="common">Abyssinian banana</name>
    <name type="synonym">Musa ensete</name>
    <dbReference type="NCBI Taxonomy" id="4639"/>
    <lineage>
        <taxon>Eukaryota</taxon>
        <taxon>Viridiplantae</taxon>
        <taxon>Streptophyta</taxon>
        <taxon>Embryophyta</taxon>
        <taxon>Tracheophyta</taxon>
        <taxon>Spermatophyta</taxon>
        <taxon>Magnoliopsida</taxon>
        <taxon>Liliopsida</taxon>
        <taxon>Zingiberales</taxon>
        <taxon>Musaceae</taxon>
        <taxon>Ensete</taxon>
    </lineage>
</organism>
<dbReference type="AlphaFoldDB" id="A0A427AKI2"/>